<dbReference type="Proteomes" id="UP001556040">
    <property type="component" value="Unassembled WGS sequence"/>
</dbReference>
<comment type="caution">
    <text evidence="2">The sequence shown here is derived from an EMBL/GenBank/DDBJ whole genome shotgun (WGS) entry which is preliminary data.</text>
</comment>
<sequence>MNDVLDQSDIILTQQQKNPWRHENRLLRLMRKEGRFLVEVVWWKVGIRLLAVFAATIPVNL</sequence>
<dbReference type="EMBL" id="JBFMIA010000008">
    <property type="protein sequence ID" value="MEW9502169.1"/>
    <property type="molecule type" value="Genomic_DNA"/>
</dbReference>
<evidence type="ECO:0000313" key="3">
    <source>
        <dbReference type="Proteomes" id="UP001556040"/>
    </source>
</evidence>
<keyword evidence="1" id="KW-0812">Transmembrane</keyword>
<name>A0ABV3Q4A0_9BACL</name>
<accession>A0ABV3Q4A0</accession>
<organism evidence="2 3">
    <name type="scientific">Jeotgalibacillus marinus</name>
    <dbReference type="NCBI Taxonomy" id="86667"/>
    <lineage>
        <taxon>Bacteria</taxon>
        <taxon>Bacillati</taxon>
        <taxon>Bacillota</taxon>
        <taxon>Bacilli</taxon>
        <taxon>Bacillales</taxon>
        <taxon>Caryophanaceae</taxon>
        <taxon>Jeotgalibacillus</taxon>
    </lineage>
</organism>
<keyword evidence="1" id="KW-0472">Membrane</keyword>
<feature type="transmembrane region" description="Helical" evidence="1">
    <location>
        <begin position="36"/>
        <end position="57"/>
    </location>
</feature>
<evidence type="ECO:0000256" key="1">
    <source>
        <dbReference type="SAM" id="Phobius"/>
    </source>
</evidence>
<evidence type="ECO:0000313" key="2">
    <source>
        <dbReference type="EMBL" id="MEW9502169.1"/>
    </source>
</evidence>
<keyword evidence="1" id="KW-1133">Transmembrane helix</keyword>
<gene>
    <name evidence="2" type="ORF">AB1471_10220</name>
</gene>
<protein>
    <submittedName>
        <fullName evidence="2">Uncharacterized protein</fullName>
    </submittedName>
</protein>
<proteinExistence type="predicted"/>
<reference evidence="2 3" key="1">
    <citation type="journal article" date="1979" name="Int. J. Syst. Evol. Microbiol.">
        <title>Bacillus globisporus subsp. marinus subsp. nov.</title>
        <authorList>
            <person name="Liu H."/>
        </authorList>
    </citation>
    <scope>NUCLEOTIDE SEQUENCE [LARGE SCALE GENOMIC DNA]</scope>
    <source>
        <strain evidence="2 3">DSM 1297</strain>
    </source>
</reference>
<keyword evidence="3" id="KW-1185">Reference proteome</keyword>